<name>A0A3S4HVT4_SALET</name>
<evidence type="ECO:0000313" key="3">
    <source>
        <dbReference type="Proteomes" id="UP000269208"/>
    </source>
</evidence>
<dbReference type="AlphaFoldDB" id="A0A3S4HVT4"/>
<feature type="transmembrane region" description="Helical" evidence="1">
    <location>
        <begin position="23"/>
        <end position="41"/>
    </location>
</feature>
<proteinExistence type="predicted"/>
<keyword evidence="1" id="KW-0812">Transmembrane</keyword>
<keyword evidence="1" id="KW-0472">Membrane</keyword>
<reference evidence="2 3" key="1">
    <citation type="submission" date="2018-12" db="EMBL/GenBank/DDBJ databases">
        <authorList>
            <consortium name="Pathogen Informatics"/>
        </authorList>
    </citation>
    <scope>NUCLEOTIDE SEQUENCE [LARGE SCALE GENOMIC DNA]</scope>
    <source>
        <strain evidence="2 3">NCTC6754</strain>
    </source>
</reference>
<gene>
    <name evidence="2" type="primary">yhaH_2</name>
    <name evidence="2" type="ORF">NCTC6754_02979</name>
</gene>
<sequence>MDWYLKVLKNYLGFGGRARRKEYWMFILVQYHLYLCVGPAGRHAWLATRRGVKAF</sequence>
<dbReference type="EMBL" id="LR134190">
    <property type="protein sequence ID" value="VEB53845.1"/>
    <property type="molecule type" value="Genomic_DNA"/>
</dbReference>
<organism evidence="2 3">
    <name type="scientific">Salmonella enterica I</name>
    <dbReference type="NCBI Taxonomy" id="59201"/>
    <lineage>
        <taxon>Bacteria</taxon>
        <taxon>Pseudomonadati</taxon>
        <taxon>Pseudomonadota</taxon>
        <taxon>Gammaproteobacteria</taxon>
        <taxon>Enterobacterales</taxon>
        <taxon>Enterobacteriaceae</taxon>
        <taxon>Salmonella</taxon>
    </lineage>
</organism>
<evidence type="ECO:0000313" key="2">
    <source>
        <dbReference type="EMBL" id="VEB53845.1"/>
    </source>
</evidence>
<protein>
    <submittedName>
        <fullName evidence="2">Inner membrane protein YhaH</fullName>
    </submittedName>
</protein>
<accession>A0A3S4HVT4</accession>
<dbReference type="Proteomes" id="UP000269208">
    <property type="component" value="Chromosome"/>
</dbReference>
<keyword evidence="1" id="KW-1133">Transmembrane helix</keyword>
<evidence type="ECO:0000256" key="1">
    <source>
        <dbReference type="SAM" id="Phobius"/>
    </source>
</evidence>